<evidence type="ECO:0000313" key="6">
    <source>
        <dbReference type="Proteomes" id="UP000095564"/>
    </source>
</evidence>
<sequence length="264" mass="30732">MDKIAVAQTTSSGNWRENIEKAKQYIKKATEEEAVMIIFPEYFMNYYPDAEHNYTKKAQSLHGEFVQAMKMLAKEFKMWIIFGMNEQTVDETKNYNTMVILNDLGELVSDYKKTHLFNAYKWNESMNTLKGDCLFTPIKTPAGVIGLGICYDLRFPELARYEALSGTQVMLYPAAWVKGKGKFMQWETLLRARAIENEMYVLGCCHYSKEHYMGRSTGFAPDGTRLYLGEEKEELLYAQIDKEQIQNIRTANPVFENRRKDLYD</sequence>
<dbReference type="InterPro" id="IPR003010">
    <property type="entry name" value="C-N_Hydrolase"/>
</dbReference>
<evidence type="ECO:0000256" key="1">
    <source>
        <dbReference type="ARBA" id="ARBA00010613"/>
    </source>
</evidence>
<name>A0A173RFX2_ANAHA</name>
<dbReference type="PROSITE" id="PS01227">
    <property type="entry name" value="UPF0012"/>
    <property type="match status" value="1"/>
</dbReference>
<dbReference type="Pfam" id="PF00795">
    <property type="entry name" value="CN_hydrolase"/>
    <property type="match status" value="1"/>
</dbReference>
<dbReference type="Proteomes" id="UP000095553">
    <property type="component" value="Unassembled WGS sequence"/>
</dbReference>
<dbReference type="PANTHER" id="PTHR23088">
    <property type="entry name" value="NITRILASE-RELATED"/>
    <property type="match status" value="1"/>
</dbReference>
<dbReference type="GO" id="GO:0004040">
    <property type="term" value="F:amidase activity"/>
    <property type="evidence" value="ECO:0007669"/>
    <property type="project" value="UniProtKB-EC"/>
</dbReference>
<dbReference type="EC" id="3.5.1.4" evidence="3"/>
<dbReference type="EMBL" id="CYXY01000002">
    <property type="protein sequence ID" value="CUM76823.1"/>
    <property type="molecule type" value="Genomic_DNA"/>
</dbReference>
<dbReference type="Gene3D" id="3.60.110.10">
    <property type="entry name" value="Carbon-nitrogen hydrolase"/>
    <property type="match status" value="1"/>
</dbReference>
<comment type="similarity">
    <text evidence="1">Belongs to the carbon-nitrogen hydrolase superfamily. NIT1/NIT2 family.</text>
</comment>
<dbReference type="PROSITE" id="PS50263">
    <property type="entry name" value="CN_HYDROLASE"/>
    <property type="match status" value="1"/>
</dbReference>
<proteinExistence type="inferred from homology"/>
<evidence type="ECO:0000313" key="5">
    <source>
        <dbReference type="Proteomes" id="UP000095553"/>
    </source>
</evidence>
<evidence type="ECO:0000259" key="2">
    <source>
        <dbReference type="PROSITE" id="PS50263"/>
    </source>
</evidence>
<dbReference type="SUPFAM" id="SSF56317">
    <property type="entry name" value="Carbon-nitrogen hydrolase"/>
    <property type="match status" value="1"/>
</dbReference>
<evidence type="ECO:0000313" key="4">
    <source>
        <dbReference type="EMBL" id="CUP06601.1"/>
    </source>
</evidence>
<organism evidence="3 5">
    <name type="scientific">Anaerostipes hadrus</name>
    <dbReference type="NCBI Taxonomy" id="649756"/>
    <lineage>
        <taxon>Bacteria</taxon>
        <taxon>Bacillati</taxon>
        <taxon>Bacillota</taxon>
        <taxon>Clostridia</taxon>
        <taxon>Lachnospirales</taxon>
        <taxon>Lachnospiraceae</taxon>
        <taxon>Anaerostipes</taxon>
    </lineage>
</organism>
<dbReference type="InterPro" id="IPR036526">
    <property type="entry name" value="C-N_Hydrolase_sf"/>
</dbReference>
<gene>
    <name evidence="3" type="primary">amiE</name>
    <name evidence="4" type="ORF">ERS852520_00520</name>
    <name evidence="3" type="ORF">ERS852571_00488</name>
</gene>
<protein>
    <submittedName>
        <fullName evidence="3">Aliphatic amidase</fullName>
        <ecNumber evidence="3">3.5.1.4</ecNumber>
    </submittedName>
</protein>
<keyword evidence="3" id="KW-0378">Hydrolase</keyword>
<accession>A0A173RFX2</accession>
<dbReference type="OrthoDB" id="9811121at2"/>
<evidence type="ECO:0000313" key="3">
    <source>
        <dbReference type="EMBL" id="CUM76823.1"/>
    </source>
</evidence>
<dbReference type="CDD" id="cd07581">
    <property type="entry name" value="nitrilase_3"/>
    <property type="match status" value="1"/>
</dbReference>
<feature type="domain" description="CN hydrolase" evidence="2">
    <location>
        <begin position="2"/>
        <end position="242"/>
    </location>
</feature>
<dbReference type="InterPro" id="IPR001110">
    <property type="entry name" value="UPF0012_CS"/>
</dbReference>
<reference evidence="5 6" key="1">
    <citation type="submission" date="2015-09" db="EMBL/GenBank/DDBJ databases">
        <authorList>
            <consortium name="Pathogen Informatics"/>
        </authorList>
    </citation>
    <scope>NUCLEOTIDE SEQUENCE [LARGE SCALE GENOMIC DNA]</scope>
    <source>
        <strain evidence="4 6">2789STDY5834908</strain>
        <strain evidence="3 5">2789STDY5834959</strain>
    </source>
</reference>
<dbReference type="PANTHER" id="PTHR23088:SF27">
    <property type="entry name" value="DEAMINATED GLUTATHIONE AMIDASE"/>
    <property type="match status" value="1"/>
</dbReference>
<dbReference type="Proteomes" id="UP000095564">
    <property type="component" value="Unassembled WGS sequence"/>
</dbReference>
<dbReference type="RefSeq" id="WP_055072320.1">
    <property type="nucleotide sequence ID" value="NZ_BAABXM010000001.1"/>
</dbReference>
<dbReference type="AlphaFoldDB" id="A0A173RFX2"/>
<dbReference type="EMBL" id="CZAU01000003">
    <property type="protein sequence ID" value="CUP06601.1"/>
    <property type="molecule type" value="Genomic_DNA"/>
</dbReference>